<organismHost>
    <name type="scientific">Paramecium bursaria</name>
    <dbReference type="NCBI Taxonomy" id="74790"/>
</organismHost>
<feature type="region of interest" description="Disordered" evidence="1">
    <location>
        <begin position="1155"/>
        <end position="1286"/>
    </location>
</feature>
<feature type="compositionally biased region" description="Low complexity" evidence="1">
    <location>
        <begin position="1173"/>
        <end position="1184"/>
    </location>
</feature>
<feature type="compositionally biased region" description="Basic residues" evidence="1">
    <location>
        <begin position="1262"/>
        <end position="1286"/>
    </location>
</feature>
<feature type="region of interest" description="Disordered" evidence="1">
    <location>
        <begin position="585"/>
        <end position="619"/>
    </location>
</feature>
<feature type="compositionally biased region" description="Polar residues" evidence="1">
    <location>
        <begin position="325"/>
        <end position="345"/>
    </location>
</feature>
<feature type="compositionally biased region" description="Basic and acidic residues" evidence="1">
    <location>
        <begin position="1233"/>
        <end position="1260"/>
    </location>
</feature>
<reference evidence="3 4" key="1">
    <citation type="journal article" date="2007" name="Virology">
        <title>Sequence and annotation of the 314-kb MT325 and the 321-kb FR483 viruses that infect Chlorella Pbi.</title>
        <authorList>
            <person name="Fitzgerald L.A."/>
            <person name="Graves M.V."/>
            <person name="Li X."/>
            <person name="Feldblyum T."/>
            <person name="Hartigan J."/>
            <person name="Van Etten J.L."/>
        </authorList>
    </citation>
    <scope>NUCLEOTIDE SEQUENCE [LARGE SCALE GENOMIC DNA]</scope>
    <source>
        <strain evidence="3 4">MT325</strain>
    </source>
</reference>
<evidence type="ECO:0000256" key="1">
    <source>
        <dbReference type="SAM" id="MobiDB-lite"/>
    </source>
</evidence>
<feature type="region of interest" description="Disordered" evidence="1">
    <location>
        <begin position="931"/>
        <end position="950"/>
    </location>
</feature>
<sequence>MSSSPDDGIRNGYQKLVNVQGSGGQQRVAVYIPDTRRKRSPEAEARALARAEIKEAYKAAALEEEIKAIKKQRNKLVDNLAKVGKTPSVLSGTPTSYVSPTSVLSSEKADALIGTTPVVGPETKSGTKAFNNRIDYTAPIGPETKSGTKAFNNRIDYTAPIGPETKSGTKAFNNRINYTAPIGPETKSGTKAFNNRIDYSTPIGPTQGPGLGMSFNRNRDYSAPIGPLPSQSMGGFQDRPFNNRMNYSAPIGPAQGPGMGMSFNRNRDYSAPIGPMPSQSMGGFQDRPFNDRMNYSAPIGPTQGPGMGMSFNRNRDYSAPIGPMPSQSMGGFQNRPFNNSMNYSSPAGPATRSGTRPARMSQQPEEYNNGNIQGPVTRSGTRPSRMSQQNEYNNGNIQGPATRSGTQPSRMSQQNEYNNGNIQGPATRPGTRPSRMSQQIDNYDNDNVEGPVTQSGTRPSRIAQGPVTRSGTLPEVGKGRLWERALGQPYKPGMNIIFVVKALREKKQRSPTKAKSFDAAIADAKSDPRLSITALNLKPEQLLPGKTLQEVEALYKRKKAKAIAAGKMQFVTALDRAIDIRRKQFGATPQMSSQKSSQKPSGFTPSGKTPPPSTPERNAEFLLPGKTEEAVKKIYSNRKAAALKKGNKALADRLDRALPVRLQRIKTQGANVMKVPPERLLPGTTLEGVEKTYKERRAMAQQKKRAALVAALDRAIIVRRKQLGSKSPSPSMARSPTGKTPSPSTPERNAEVLLPAKTEEAVKKVHAERKAAALKKGDKALADRLNRALPVRLQRIKSQGANVMKVPPERLLPGSTLADVEKTYKERRAVAQQKKRAALVTALDRAIVVRRKQFGGKSPSPSAKTDRSPSPVPTKTGKKFQSVRNVPPELLLPGKTLENVDRAYKQKRSAAVAKKRTDYVQALNKAYVTRKSQVGGKSPSPVPTKAGKKFQSVRNVPPEMLLPGKTLENVDRAYKQKRSAAVAKKRTDYVQALNKAYVTRKSQVGGKSPSPSPSVKPGKKFQSVRDVPPAVLLPGKTLENVDREYKKRKSAAVAKKRVELSQALNKAYAIRKTQVSSKALSSKIEEDKKKRESEIARQKKIELEKKKSIDARIIQTQRKLQSVGSSAKKAMENVEKFQKEIAVATRRRDTAKIAKFSRAAEKRKQNLGRARTAQQQIASQLSQLERMKANPSAMASSVLSPLKSSKMPSPKLPSPSIKTPSQKMPSPKMPSPKIDEQKRRQLEQKRKFEAQKKQQIDQQRKMQQKRKIQQQQKMRKPVPRMIKRRR</sequence>
<proteinExistence type="predicted"/>
<feature type="region of interest" description="Disordered" evidence="1">
    <location>
        <begin position="1000"/>
        <end position="1023"/>
    </location>
</feature>
<feature type="compositionally biased region" description="Low complexity" evidence="1">
    <location>
        <begin position="589"/>
        <end position="607"/>
    </location>
</feature>
<feature type="domain" description="DUF5853" evidence="2">
    <location>
        <begin position="176"/>
        <end position="294"/>
    </location>
</feature>
<feature type="region of interest" description="Disordered" evidence="1">
    <location>
        <begin position="851"/>
        <end position="884"/>
    </location>
</feature>
<organism evidence="3 4">
    <name type="scientific">Paramecium bursaria Chlorella virus MT325</name>
    <name type="common">PBCV-MT325</name>
    <dbReference type="NCBI Taxonomy" id="346932"/>
    <lineage>
        <taxon>Viruses</taxon>
        <taxon>Varidnaviria</taxon>
        <taxon>Bamfordvirae</taxon>
        <taxon>Nucleocytoviricota</taxon>
        <taxon>Megaviricetes</taxon>
        <taxon>Algavirales</taxon>
        <taxon>Phycodnaviridae</taxon>
        <taxon>Chlorovirus</taxon>
        <taxon>Chlorovirus conductrix</taxon>
        <taxon>Paramecium bursaria Chlorella virus A1</taxon>
    </lineage>
</organism>
<dbReference type="Proteomes" id="UP000246715">
    <property type="component" value="Segment"/>
</dbReference>
<feature type="region of interest" description="Disordered" evidence="1">
    <location>
        <begin position="313"/>
        <end position="475"/>
    </location>
</feature>
<accession>A7IT95</accession>
<feature type="compositionally biased region" description="Low complexity" evidence="1">
    <location>
        <begin position="1004"/>
        <end position="1016"/>
    </location>
</feature>
<feature type="compositionally biased region" description="Polar residues" evidence="1">
    <location>
        <begin position="724"/>
        <end position="734"/>
    </location>
</feature>
<gene>
    <name evidence="3" type="primary">M015L</name>
    <name evidence="3" type="ORF">MT325_M015L</name>
</gene>
<feature type="compositionally biased region" description="Polar residues" evidence="1">
    <location>
        <begin position="360"/>
        <end position="424"/>
    </location>
</feature>
<protein>
    <submittedName>
        <fullName evidence="3">Uncharacterized protein M015L</fullName>
    </submittedName>
</protein>
<feature type="compositionally biased region" description="Basic and acidic residues" evidence="1">
    <location>
        <begin position="1155"/>
        <end position="1164"/>
    </location>
</feature>
<feature type="region of interest" description="Disordered" evidence="1">
    <location>
        <begin position="720"/>
        <end position="749"/>
    </location>
</feature>
<dbReference type="Pfam" id="PF19171">
    <property type="entry name" value="DUF5853"/>
    <property type="match status" value="1"/>
</dbReference>
<evidence type="ECO:0000313" key="3">
    <source>
        <dbReference type="EMBL" id="ABT13569.1"/>
    </source>
</evidence>
<evidence type="ECO:0000313" key="4">
    <source>
        <dbReference type="Proteomes" id="UP000246715"/>
    </source>
</evidence>
<feature type="compositionally biased region" description="Low complexity" evidence="1">
    <location>
        <begin position="1196"/>
        <end position="1226"/>
    </location>
</feature>
<feature type="compositionally biased region" description="Low complexity" evidence="1">
    <location>
        <begin position="735"/>
        <end position="746"/>
    </location>
</feature>
<evidence type="ECO:0000259" key="2">
    <source>
        <dbReference type="Pfam" id="PF19171"/>
    </source>
</evidence>
<dbReference type="InterPro" id="IPR043879">
    <property type="entry name" value="DUF5853"/>
</dbReference>
<name>A7IT95_PBCVM</name>
<dbReference type="EMBL" id="DQ491001">
    <property type="protein sequence ID" value="ABT13569.1"/>
    <property type="molecule type" value="Genomic_DNA"/>
</dbReference>